<dbReference type="PANTHER" id="PTHR43053">
    <property type="entry name" value="GLYCOSIDASE FAMILY 31"/>
    <property type="match status" value="1"/>
</dbReference>
<comment type="caution">
    <text evidence="3">The sequence shown here is derived from an EMBL/GenBank/DDBJ whole genome shotgun (WGS) entry which is preliminary data.</text>
</comment>
<dbReference type="PANTHER" id="PTHR43053:SF3">
    <property type="entry name" value="ALPHA-GALACTOSIDASE C-RELATED"/>
    <property type="match status" value="1"/>
</dbReference>
<dbReference type="InterPro" id="IPR013785">
    <property type="entry name" value="Aldolase_TIM"/>
</dbReference>
<dbReference type="InterPro" id="IPR002252">
    <property type="entry name" value="Glyco_hydro_36"/>
</dbReference>
<dbReference type="AlphaFoldDB" id="A0A7W7QYU0"/>
<dbReference type="RefSeq" id="WP_184934519.1">
    <property type="nucleotide sequence ID" value="NZ_JACHJV010000001.1"/>
</dbReference>
<dbReference type="Pfam" id="PF02065">
    <property type="entry name" value="Melibiase"/>
    <property type="match status" value="1"/>
</dbReference>
<dbReference type="Gene3D" id="3.20.20.70">
    <property type="entry name" value="Aldolase class I"/>
    <property type="match status" value="1"/>
</dbReference>
<dbReference type="PROSITE" id="PS00512">
    <property type="entry name" value="ALPHA_GALACTOSIDASE"/>
    <property type="match status" value="1"/>
</dbReference>
<keyword evidence="1 3" id="KW-0378">Hydrolase</keyword>
<dbReference type="CDD" id="cd14791">
    <property type="entry name" value="GH36"/>
    <property type="match status" value="1"/>
</dbReference>
<dbReference type="SUPFAM" id="SSF51445">
    <property type="entry name" value="(Trans)glycosidases"/>
    <property type="match status" value="1"/>
</dbReference>
<dbReference type="Proteomes" id="UP000540506">
    <property type="component" value="Unassembled WGS sequence"/>
</dbReference>
<dbReference type="InterPro" id="IPR017853">
    <property type="entry name" value="GH"/>
</dbReference>
<evidence type="ECO:0000256" key="1">
    <source>
        <dbReference type="ARBA" id="ARBA00022801"/>
    </source>
</evidence>
<evidence type="ECO:0000313" key="4">
    <source>
        <dbReference type="Proteomes" id="UP000540506"/>
    </source>
</evidence>
<name>A0A7W7QYU0_KITKI</name>
<proteinExistence type="predicted"/>
<accession>A0A7W7QYU0</accession>
<sequence>MSPLSWDGSAPPSGRSECTRQIATGIPGLSLRATAIGAHAVDVRVTGGDRRLLVEAVPLEPEAVHGAPMRVRVEWRLPCTGATALWTPVTGARWLPPSWRAPRTASLPAGAPVGSLVGAGDAALCTFAAGELVGPVSIGEGVVEESGEFAWWVEHEAGEPLRLRLDLTNRHFAETIQEMAHWWASLVEPARVPAAAFEPVFCTWYASHLEITAERVERLGELAAQLGFTAMLVDDGWQTEETSRSYATTGDWQPAAGPFADFADHVERVRTLGLRYLLWCALPFAGDRSAAGRRFAGQLLARLPELETAVLDPADPAVRAHLVERLSSLVERYGVDGLKIDFIDTFARHATDQRAVAEGVRALLVELDARLRASLPEVLVEHRQPYLGPGLWPYATMLRATDCPHSAAENRQRTTDLRLTAGPLAVHADPLTWHPQESPIEIAVLLQSVLFATAQVSVDLTGQRPEQLGALRFWLAVMREHVELLQRGAFRPHRPELGYPLLEAWCGTARAFGRYAPLPLRVEEPWELLLVANADPDTLVRIEFAAEPGRLAVLVQDCQGATWAETAAELTDRQFAVRVPRGGLLTLRRAQ</sequence>
<dbReference type="GO" id="GO:0004557">
    <property type="term" value="F:alpha-galactosidase activity"/>
    <property type="evidence" value="ECO:0007669"/>
    <property type="project" value="UniProtKB-EC"/>
</dbReference>
<protein>
    <submittedName>
        <fullName evidence="3">Alpha-galactosidase</fullName>
        <ecNumber evidence="3">3.2.1.22</ecNumber>
    </submittedName>
</protein>
<gene>
    <name evidence="3" type="ORF">FHR34_001320</name>
</gene>
<evidence type="ECO:0000313" key="3">
    <source>
        <dbReference type="EMBL" id="MBB4922327.1"/>
    </source>
</evidence>
<dbReference type="InterPro" id="IPR050985">
    <property type="entry name" value="Alpha-glycosidase_related"/>
</dbReference>
<keyword evidence="2 3" id="KW-0326">Glycosidase</keyword>
<dbReference type="EC" id="3.2.1.22" evidence="3"/>
<dbReference type="InterPro" id="IPR000111">
    <property type="entry name" value="Glyco_hydro_27/36_CS"/>
</dbReference>
<dbReference type="EMBL" id="JACHJV010000001">
    <property type="protein sequence ID" value="MBB4922327.1"/>
    <property type="molecule type" value="Genomic_DNA"/>
</dbReference>
<reference evidence="3 4" key="1">
    <citation type="submission" date="2020-08" db="EMBL/GenBank/DDBJ databases">
        <title>Sequencing the genomes of 1000 actinobacteria strains.</title>
        <authorList>
            <person name="Klenk H.-P."/>
        </authorList>
    </citation>
    <scope>NUCLEOTIDE SEQUENCE [LARGE SCALE GENOMIC DNA]</scope>
    <source>
        <strain evidence="3 4">DSM 41654</strain>
    </source>
</reference>
<dbReference type="GO" id="GO:0016052">
    <property type="term" value="P:carbohydrate catabolic process"/>
    <property type="evidence" value="ECO:0007669"/>
    <property type="project" value="InterPro"/>
</dbReference>
<evidence type="ECO:0000256" key="2">
    <source>
        <dbReference type="ARBA" id="ARBA00023295"/>
    </source>
</evidence>
<organism evidence="3 4">
    <name type="scientific">Kitasatospora kifunensis</name>
    <name type="common">Streptomyces kifunensis</name>
    <dbReference type="NCBI Taxonomy" id="58351"/>
    <lineage>
        <taxon>Bacteria</taxon>
        <taxon>Bacillati</taxon>
        <taxon>Actinomycetota</taxon>
        <taxon>Actinomycetes</taxon>
        <taxon>Kitasatosporales</taxon>
        <taxon>Streptomycetaceae</taxon>
        <taxon>Kitasatospora</taxon>
    </lineage>
</organism>
<keyword evidence="4" id="KW-1185">Reference proteome</keyword>